<dbReference type="EMBL" id="GG745345">
    <property type="protein sequence ID" value="KNE64580.1"/>
    <property type="molecule type" value="Genomic_DNA"/>
</dbReference>
<feature type="region of interest" description="Disordered" evidence="2">
    <location>
        <begin position="1"/>
        <end position="292"/>
    </location>
</feature>
<dbReference type="SUPFAM" id="SSF55753">
    <property type="entry name" value="Actin depolymerizing proteins"/>
    <property type="match status" value="2"/>
</dbReference>
<dbReference type="PROSITE" id="PS51089">
    <property type="entry name" value="HP"/>
    <property type="match status" value="1"/>
</dbReference>
<keyword evidence="1" id="KW-0677">Repeat</keyword>
<dbReference type="Gene3D" id="3.40.20.10">
    <property type="entry name" value="Severin"/>
    <property type="match status" value="1"/>
</dbReference>
<feature type="compositionally biased region" description="Low complexity" evidence="2">
    <location>
        <begin position="318"/>
        <end position="335"/>
    </location>
</feature>
<dbReference type="eggNOG" id="ENOG502SGNH">
    <property type="taxonomic scope" value="Eukaryota"/>
</dbReference>
<keyword evidence="5" id="KW-1185">Reference proteome</keyword>
<feature type="compositionally biased region" description="Polar residues" evidence="2">
    <location>
        <begin position="192"/>
        <end position="202"/>
    </location>
</feature>
<feature type="compositionally biased region" description="Polar residues" evidence="2">
    <location>
        <begin position="220"/>
        <end position="232"/>
    </location>
</feature>
<feature type="domain" description="HP" evidence="3">
    <location>
        <begin position="1003"/>
        <end position="1065"/>
    </location>
</feature>
<dbReference type="InterPro" id="IPR007122">
    <property type="entry name" value="Villin/Gelsolin"/>
</dbReference>
<proteinExistence type="predicted"/>
<dbReference type="SMART" id="SM00262">
    <property type="entry name" value="GEL"/>
    <property type="match status" value="2"/>
</dbReference>
<evidence type="ECO:0000256" key="2">
    <source>
        <dbReference type="SAM" id="MobiDB-lite"/>
    </source>
</evidence>
<dbReference type="STRING" id="578462.A0A0L0SQF9"/>
<dbReference type="Gene3D" id="1.10.950.10">
    <property type="entry name" value="Villin headpiece domain"/>
    <property type="match status" value="1"/>
</dbReference>
<dbReference type="GO" id="GO:0015629">
    <property type="term" value="C:actin cytoskeleton"/>
    <property type="evidence" value="ECO:0007669"/>
    <property type="project" value="TreeGrafter"/>
</dbReference>
<dbReference type="GO" id="GO:0005737">
    <property type="term" value="C:cytoplasm"/>
    <property type="evidence" value="ECO:0007669"/>
    <property type="project" value="TreeGrafter"/>
</dbReference>
<protein>
    <recommendedName>
        <fullName evidence="3">HP domain-containing protein</fullName>
    </recommendedName>
</protein>
<reference evidence="5" key="2">
    <citation type="submission" date="2009-11" db="EMBL/GenBank/DDBJ databases">
        <title>The Genome Sequence of Allomyces macrogynus strain ATCC 38327.</title>
        <authorList>
            <consortium name="The Broad Institute Genome Sequencing Platform"/>
            <person name="Russ C."/>
            <person name="Cuomo C."/>
            <person name="Shea T."/>
            <person name="Young S.K."/>
            <person name="Zeng Q."/>
            <person name="Koehrsen M."/>
            <person name="Haas B."/>
            <person name="Borodovsky M."/>
            <person name="Guigo R."/>
            <person name="Alvarado L."/>
            <person name="Berlin A."/>
            <person name="Borenstein D."/>
            <person name="Chen Z."/>
            <person name="Engels R."/>
            <person name="Freedman E."/>
            <person name="Gellesch M."/>
            <person name="Goldberg J."/>
            <person name="Griggs A."/>
            <person name="Gujja S."/>
            <person name="Heiman D."/>
            <person name="Hepburn T."/>
            <person name="Howarth C."/>
            <person name="Jen D."/>
            <person name="Larson L."/>
            <person name="Lewis B."/>
            <person name="Mehta T."/>
            <person name="Park D."/>
            <person name="Pearson M."/>
            <person name="Roberts A."/>
            <person name="Saif S."/>
            <person name="Shenoy N."/>
            <person name="Sisk P."/>
            <person name="Stolte C."/>
            <person name="Sykes S."/>
            <person name="Walk T."/>
            <person name="White J."/>
            <person name="Yandava C."/>
            <person name="Burger G."/>
            <person name="Gray M.W."/>
            <person name="Holland P.W.H."/>
            <person name="King N."/>
            <person name="Lang F.B.F."/>
            <person name="Roger A.J."/>
            <person name="Ruiz-Trillo I."/>
            <person name="Lander E."/>
            <person name="Nusbaum C."/>
        </authorList>
    </citation>
    <scope>NUCLEOTIDE SEQUENCE [LARGE SCALE GENOMIC DNA]</scope>
    <source>
        <strain evidence="5">ATCC 38327</strain>
    </source>
</reference>
<feature type="compositionally biased region" description="Low complexity" evidence="2">
    <location>
        <begin position="362"/>
        <end position="373"/>
    </location>
</feature>
<feature type="compositionally biased region" description="Polar residues" evidence="2">
    <location>
        <begin position="57"/>
        <end position="66"/>
    </location>
</feature>
<dbReference type="PANTHER" id="PTHR11977:SF51">
    <property type="entry name" value="PROTEIN FLIGHTLESS-1 HOMOLOG"/>
    <property type="match status" value="1"/>
</dbReference>
<evidence type="ECO:0000313" key="5">
    <source>
        <dbReference type="Proteomes" id="UP000054350"/>
    </source>
</evidence>
<feature type="region of interest" description="Disordered" evidence="2">
    <location>
        <begin position="313"/>
        <end position="378"/>
    </location>
</feature>
<dbReference type="SUPFAM" id="SSF47050">
    <property type="entry name" value="VHP, Villin headpiece domain"/>
    <property type="match status" value="1"/>
</dbReference>
<dbReference type="InterPro" id="IPR003128">
    <property type="entry name" value="Villin_headpiece"/>
</dbReference>
<sequence length="1065" mass="111009">MYLHTAGRGEDCAEERPADSKSKQDGISSGVFGVSAPLHGHQSSSRFRSAGDDGRSTTRAPHSPHSTKMADPSQPSPSSSNRALTASAYLLAAGGAGGAMSPSGSLSREAGSLASTLEGVEKTVESAKKLRRESRDRRSEELKELAGKLEKESEQKRLQRLATRGTALPGLASPSAGPGVTTDSPTCAGDPTSPTKPTTELTHPTATRPPPPKGRKPSSRHGSLTNLTPSSGKDTESAMPDEPSIPEVLGESSGVPGLAKETAPAPKPVEPTVVEPSPAVTSPTKPAPLERSTSALAQLQRDLHASLNASPTVANHLSPVSPGASLAGGPASAGPRSRTASFGGLGSSIGGAPATGTRTRSRTNSLSRSNTTRAAPGGPALYRVVGTKKFTVIPCTTVSTAELARNDAYILVVAPTLRSIVNAPVSDSLDPVTPTATAIYVWAGPDAAVLKKAKAMDVATRIKDVEVPAGKLPTSLEDVMDRAGSEFWKVLGVRVVDVPAIIAGLKLDAVDLHQVAIYDSDQLLDPVSTLTGGSRAPMSLLDTSRAFVVVANFTAASSGTRAVAYVWVGVQAAAGGADPDAISRKVLGVFGVVPKVVHEGHETTVFKEYFATLGRSPSFSSGGVGLGSPVSPAAAFPPITSGRLSRSNSISGRDGASFAAAAGLVPEKVVHDWTRVNATPAASEGAPWDAWPINDTIEAVYVVRESRARMADADVGILYAKDVYVLSTASGGVVKWVGSTATDSPLSHLMLAELRRGGGPVATVHQYREPTAFWGLFADRCVVYRPGTYLGEDGKPMAVTDKELCAVHANGRVLEVFSADPAAIWDCPTAHFVLKTKNQLLTTDPATRNLAQYPPSLVHDRMIAPATRLDLAKQLGGTTVTNPRVVKGATAAVFTMAPTASLRAVTHATWRDVREDSITLVAVGEDKMVALVGSMVADTGFVKVALNLAKTYSKGVKEANVFVAKMPTGLPAYMQSLLPGAAFLTGRVGGQTDVVPMAEFLAGPTKPTYSIDQIRNKTVRGLDPSQLESYLGDTDFGKHFGMDRAAFAALAGWKQKELKKKLGLF</sequence>
<evidence type="ECO:0000256" key="1">
    <source>
        <dbReference type="ARBA" id="ARBA00022737"/>
    </source>
</evidence>
<evidence type="ECO:0000313" key="4">
    <source>
        <dbReference type="EMBL" id="KNE64580.1"/>
    </source>
</evidence>
<dbReference type="Pfam" id="PF02209">
    <property type="entry name" value="VHP"/>
    <property type="match status" value="1"/>
</dbReference>
<name>A0A0L0SQF9_ALLM3</name>
<dbReference type="GO" id="GO:0005546">
    <property type="term" value="F:phosphatidylinositol-4,5-bisphosphate binding"/>
    <property type="evidence" value="ECO:0007669"/>
    <property type="project" value="TreeGrafter"/>
</dbReference>
<gene>
    <name evidence="4" type="ORF">AMAG_09939</name>
</gene>
<dbReference type="GO" id="GO:0051015">
    <property type="term" value="F:actin filament binding"/>
    <property type="evidence" value="ECO:0007669"/>
    <property type="project" value="InterPro"/>
</dbReference>
<dbReference type="GO" id="GO:0051016">
    <property type="term" value="P:barbed-end actin filament capping"/>
    <property type="evidence" value="ECO:0007669"/>
    <property type="project" value="TreeGrafter"/>
</dbReference>
<accession>A0A0L0SQF9</accession>
<dbReference type="PANTHER" id="PTHR11977">
    <property type="entry name" value="VILLIN"/>
    <property type="match status" value="1"/>
</dbReference>
<dbReference type="SMART" id="SM00153">
    <property type="entry name" value="VHP"/>
    <property type="match status" value="1"/>
</dbReference>
<dbReference type="GO" id="GO:0008154">
    <property type="term" value="P:actin polymerization or depolymerization"/>
    <property type="evidence" value="ECO:0007669"/>
    <property type="project" value="TreeGrafter"/>
</dbReference>
<feature type="compositionally biased region" description="Low complexity" evidence="2">
    <location>
        <begin position="83"/>
        <end position="107"/>
    </location>
</feature>
<dbReference type="OrthoDB" id="6375767at2759"/>
<dbReference type="VEuPathDB" id="FungiDB:AMAG_09939"/>
<dbReference type="InterPro" id="IPR029006">
    <property type="entry name" value="ADF-H/Gelsolin-like_dom_sf"/>
</dbReference>
<reference evidence="4 5" key="1">
    <citation type="submission" date="2009-11" db="EMBL/GenBank/DDBJ databases">
        <title>Annotation of Allomyces macrogynus ATCC 38327.</title>
        <authorList>
            <consortium name="The Broad Institute Genome Sequencing Platform"/>
            <person name="Russ C."/>
            <person name="Cuomo C."/>
            <person name="Burger G."/>
            <person name="Gray M.W."/>
            <person name="Holland P.W.H."/>
            <person name="King N."/>
            <person name="Lang F.B.F."/>
            <person name="Roger A.J."/>
            <person name="Ruiz-Trillo I."/>
            <person name="Young S.K."/>
            <person name="Zeng Q."/>
            <person name="Gargeya S."/>
            <person name="Fitzgerald M."/>
            <person name="Haas B."/>
            <person name="Abouelleil A."/>
            <person name="Alvarado L."/>
            <person name="Arachchi H.M."/>
            <person name="Berlin A."/>
            <person name="Chapman S.B."/>
            <person name="Gearin G."/>
            <person name="Goldberg J."/>
            <person name="Griggs A."/>
            <person name="Gujja S."/>
            <person name="Hansen M."/>
            <person name="Heiman D."/>
            <person name="Howarth C."/>
            <person name="Larimer J."/>
            <person name="Lui A."/>
            <person name="MacDonald P.J.P."/>
            <person name="McCowen C."/>
            <person name="Montmayeur A."/>
            <person name="Murphy C."/>
            <person name="Neiman D."/>
            <person name="Pearson M."/>
            <person name="Priest M."/>
            <person name="Roberts A."/>
            <person name="Saif S."/>
            <person name="Shea T."/>
            <person name="Sisk P."/>
            <person name="Stolte C."/>
            <person name="Sykes S."/>
            <person name="Wortman J."/>
            <person name="Nusbaum C."/>
            <person name="Birren B."/>
        </authorList>
    </citation>
    <scope>NUCLEOTIDE SEQUENCE [LARGE SCALE GENOMIC DNA]</scope>
    <source>
        <strain evidence="4 5">ATCC 38327</strain>
    </source>
</reference>
<feature type="compositionally biased region" description="Basic and acidic residues" evidence="2">
    <location>
        <begin position="7"/>
        <end position="24"/>
    </location>
</feature>
<evidence type="ECO:0000259" key="3">
    <source>
        <dbReference type="PROSITE" id="PS51089"/>
    </source>
</evidence>
<organism evidence="4 5">
    <name type="scientific">Allomyces macrogynus (strain ATCC 38327)</name>
    <name type="common">Allomyces javanicus var. macrogynus</name>
    <dbReference type="NCBI Taxonomy" id="578462"/>
    <lineage>
        <taxon>Eukaryota</taxon>
        <taxon>Fungi</taxon>
        <taxon>Fungi incertae sedis</taxon>
        <taxon>Blastocladiomycota</taxon>
        <taxon>Blastocladiomycetes</taxon>
        <taxon>Blastocladiales</taxon>
        <taxon>Blastocladiaceae</taxon>
        <taxon>Allomyces</taxon>
    </lineage>
</organism>
<dbReference type="InterPro" id="IPR036886">
    <property type="entry name" value="Villin_headpiece_dom_sf"/>
</dbReference>
<dbReference type="Proteomes" id="UP000054350">
    <property type="component" value="Unassembled WGS sequence"/>
</dbReference>
<dbReference type="AlphaFoldDB" id="A0A0L0SQF9"/>
<dbReference type="GO" id="GO:0051014">
    <property type="term" value="P:actin filament severing"/>
    <property type="evidence" value="ECO:0007669"/>
    <property type="project" value="TreeGrafter"/>
</dbReference>
<feature type="compositionally biased region" description="Basic and acidic residues" evidence="2">
    <location>
        <begin position="119"/>
        <end position="157"/>
    </location>
</feature>